<dbReference type="EMBL" id="JBHRYJ010000001">
    <property type="protein sequence ID" value="MFC3675295.1"/>
    <property type="molecule type" value="Genomic_DNA"/>
</dbReference>
<gene>
    <name evidence="1" type="ORF">ACFOOQ_07060</name>
</gene>
<organism evidence="1 2">
    <name type="scientific">Ferrovibrio xuzhouensis</name>
    <dbReference type="NCBI Taxonomy" id="1576914"/>
    <lineage>
        <taxon>Bacteria</taxon>
        <taxon>Pseudomonadati</taxon>
        <taxon>Pseudomonadota</taxon>
        <taxon>Alphaproteobacteria</taxon>
        <taxon>Rhodospirillales</taxon>
        <taxon>Rhodospirillaceae</taxon>
        <taxon>Ferrovibrio</taxon>
    </lineage>
</organism>
<dbReference type="Proteomes" id="UP001595711">
    <property type="component" value="Unassembled WGS sequence"/>
</dbReference>
<proteinExistence type="predicted"/>
<evidence type="ECO:0000313" key="1">
    <source>
        <dbReference type="EMBL" id="MFC3675295.1"/>
    </source>
</evidence>
<reference evidence="2" key="1">
    <citation type="journal article" date="2019" name="Int. J. Syst. Evol. Microbiol.">
        <title>The Global Catalogue of Microorganisms (GCM) 10K type strain sequencing project: providing services to taxonomists for standard genome sequencing and annotation.</title>
        <authorList>
            <consortium name="The Broad Institute Genomics Platform"/>
            <consortium name="The Broad Institute Genome Sequencing Center for Infectious Disease"/>
            <person name="Wu L."/>
            <person name="Ma J."/>
        </authorList>
    </citation>
    <scope>NUCLEOTIDE SEQUENCE [LARGE SCALE GENOMIC DNA]</scope>
    <source>
        <strain evidence="2">KCTC 42182</strain>
    </source>
</reference>
<sequence length="143" mass="15422">MSNSASPVLPVLTERLTASLIDVTPVKATDRVVVIGHGTLPMLLAFLRRGCRMAAELRPDVVAPDAEPADLAWITGVMKTGEYDNALRAALRRIGRHGRLAVDVTAMAARRGLRRVLRWLRGNGLTVDATHCIGSRIVVLAHG</sequence>
<protein>
    <submittedName>
        <fullName evidence="1">Uncharacterized protein</fullName>
    </submittedName>
</protein>
<name>A0ABV7VDR9_9PROT</name>
<evidence type="ECO:0000313" key="2">
    <source>
        <dbReference type="Proteomes" id="UP001595711"/>
    </source>
</evidence>
<comment type="caution">
    <text evidence="1">The sequence shown here is derived from an EMBL/GenBank/DDBJ whole genome shotgun (WGS) entry which is preliminary data.</text>
</comment>
<accession>A0ABV7VDR9</accession>
<keyword evidence="2" id="KW-1185">Reference proteome</keyword>
<dbReference type="RefSeq" id="WP_379723591.1">
    <property type="nucleotide sequence ID" value="NZ_JBHRYJ010000001.1"/>
</dbReference>